<evidence type="ECO:0000313" key="2">
    <source>
        <dbReference type="Proteomes" id="UP000215633"/>
    </source>
</evidence>
<dbReference type="EMBL" id="NEVT01000003">
    <property type="protein sequence ID" value="OZI79878.1"/>
    <property type="molecule type" value="Genomic_DNA"/>
</dbReference>
<proteinExistence type="predicted"/>
<sequence length="99" mass="10360">MTYDLEAINTLYAQIAECMHRNAARAMRLLGQAKAKVQAALERAANCQGVRLAALEEAAAMCDRIDAGYVDAPQGGCWADSALGCAGAIRAMKVGSSVV</sequence>
<organism evidence="1 2">
    <name type="scientific">Bordetella genomosp. 2</name>
    <dbReference type="NCBI Taxonomy" id="1983456"/>
    <lineage>
        <taxon>Bacteria</taxon>
        <taxon>Pseudomonadati</taxon>
        <taxon>Pseudomonadota</taxon>
        <taxon>Betaproteobacteria</taxon>
        <taxon>Burkholderiales</taxon>
        <taxon>Alcaligenaceae</taxon>
        <taxon>Bordetella</taxon>
    </lineage>
</organism>
<reference evidence="2" key="1">
    <citation type="submission" date="2017-05" db="EMBL/GenBank/DDBJ databases">
        <title>Complete and WGS of Bordetella genogroups.</title>
        <authorList>
            <person name="Spilker T."/>
            <person name="Lipuma J."/>
        </authorList>
    </citation>
    <scope>NUCLEOTIDE SEQUENCE [LARGE SCALE GENOMIC DNA]</scope>
    <source>
        <strain evidence="2">AU8256</strain>
    </source>
</reference>
<keyword evidence="2" id="KW-1185">Reference proteome</keyword>
<comment type="caution">
    <text evidence="1">The sequence shown here is derived from an EMBL/GenBank/DDBJ whole genome shotgun (WGS) entry which is preliminary data.</text>
</comment>
<name>A0A261W0I1_9BORD</name>
<dbReference type="AlphaFoldDB" id="A0A261W0I1"/>
<evidence type="ECO:0000313" key="1">
    <source>
        <dbReference type="EMBL" id="OZI79878.1"/>
    </source>
</evidence>
<protein>
    <submittedName>
        <fullName evidence="1">Uncharacterized protein</fullName>
    </submittedName>
</protein>
<dbReference type="RefSeq" id="WP_094806338.1">
    <property type="nucleotide sequence ID" value="NZ_NEVT01000003.1"/>
</dbReference>
<accession>A0A261W0I1</accession>
<dbReference type="Proteomes" id="UP000215633">
    <property type="component" value="Unassembled WGS sequence"/>
</dbReference>
<gene>
    <name evidence="1" type="ORF">CAL24_08170</name>
</gene>